<proteinExistence type="predicted"/>
<dbReference type="RefSeq" id="WP_062797467.1">
    <property type="nucleotide sequence ID" value="NZ_CP014844.1"/>
</dbReference>
<evidence type="ECO:0008006" key="3">
    <source>
        <dbReference type="Google" id="ProtNLM"/>
    </source>
</evidence>
<protein>
    <recommendedName>
        <fullName evidence="3">DUF4157 domain-containing protein</fullName>
    </recommendedName>
</protein>
<reference evidence="1 2" key="1">
    <citation type="submission" date="2016-03" db="EMBL/GenBank/DDBJ databases">
        <title>Complete genome sequence of a novel chlorpyrifos degrading bacterium, Cupriavidus nantongensis sp. X1.</title>
        <authorList>
            <person name="Fang L."/>
        </authorList>
    </citation>
    <scope>NUCLEOTIDE SEQUENCE [LARGE SCALE GENOMIC DNA]</scope>
    <source>
        <strain evidence="1 2">X1</strain>
    </source>
</reference>
<gene>
    <name evidence="1" type="ORF">A2G96_05475</name>
</gene>
<keyword evidence="2" id="KW-1185">Reference proteome</keyword>
<dbReference type="OrthoDB" id="8902713at2"/>
<sequence>MLRYCRSPLCLVIETRWLIPRGFDGFTPGPLILLRPGAPQALIEHEKVHVRQFWRSWGLMGVLYLASRRWRLRYEVEAYREQLRHSPPGAARGLARVLATKYRLRISEAEAYRLLKQGLHDAAEGDDGPHQ</sequence>
<name>A0A142JGL9_9BURK</name>
<dbReference type="AlphaFoldDB" id="A0A142JGL9"/>
<organism evidence="1 2">
    <name type="scientific">Cupriavidus nantongensis</name>
    <dbReference type="NCBI Taxonomy" id="1796606"/>
    <lineage>
        <taxon>Bacteria</taxon>
        <taxon>Pseudomonadati</taxon>
        <taxon>Pseudomonadota</taxon>
        <taxon>Betaproteobacteria</taxon>
        <taxon>Burkholderiales</taxon>
        <taxon>Burkholderiaceae</taxon>
        <taxon>Cupriavidus</taxon>
    </lineage>
</organism>
<evidence type="ECO:0000313" key="2">
    <source>
        <dbReference type="Proteomes" id="UP000075238"/>
    </source>
</evidence>
<dbReference type="Proteomes" id="UP000075238">
    <property type="component" value="Chromosome 1"/>
</dbReference>
<evidence type="ECO:0000313" key="1">
    <source>
        <dbReference type="EMBL" id="AMR77231.1"/>
    </source>
</evidence>
<dbReference type="KEGG" id="cnan:A2G96_05475"/>
<accession>A0A142JGL9</accession>
<dbReference type="STRING" id="1796606.A2G96_05475"/>
<dbReference type="EMBL" id="CP014844">
    <property type="protein sequence ID" value="AMR77231.1"/>
    <property type="molecule type" value="Genomic_DNA"/>
</dbReference>